<name>A0ABY5Q311_9ACTN</name>
<reference evidence="10" key="1">
    <citation type="submission" date="2022-08" db="EMBL/GenBank/DDBJ databases">
        <authorList>
            <person name="Tian L."/>
        </authorList>
    </citation>
    <scope>NUCLEOTIDE SEQUENCE</scope>
    <source>
        <strain evidence="10">CM253</strain>
    </source>
</reference>
<evidence type="ECO:0000256" key="5">
    <source>
        <dbReference type="ARBA" id="ARBA00023136"/>
    </source>
</evidence>
<proteinExistence type="inferred from homology"/>
<evidence type="ECO:0000256" key="4">
    <source>
        <dbReference type="ARBA" id="ARBA00022989"/>
    </source>
</evidence>
<comment type="subcellular location">
    <subcellularLocation>
        <location evidence="1">Cell membrane</location>
        <topology evidence="1">Multi-pass membrane protein</topology>
    </subcellularLocation>
</comment>
<feature type="transmembrane region" description="Helical" evidence="8">
    <location>
        <begin position="144"/>
        <end position="163"/>
    </location>
</feature>
<evidence type="ECO:0000256" key="3">
    <source>
        <dbReference type="ARBA" id="ARBA00022692"/>
    </source>
</evidence>
<dbReference type="InterPro" id="IPR049453">
    <property type="entry name" value="Memb_transporter_dom"/>
</dbReference>
<dbReference type="RefSeq" id="WP_257857007.1">
    <property type="nucleotide sequence ID" value="NZ_CP102514.1"/>
</dbReference>
<keyword evidence="5 8" id="KW-0472">Membrane</keyword>
<dbReference type="PANTHER" id="PTHR30509:SF9">
    <property type="entry name" value="MULTIDRUG RESISTANCE PROTEIN MDTO"/>
    <property type="match status" value="1"/>
</dbReference>
<feature type="region of interest" description="Disordered" evidence="7">
    <location>
        <begin position="662"/>
        <end position="691"/>
    </location>
</feature>
<dbReference type="EMBL" id="CP102514">
    <property type="protein sequence ID" value="UUY50552.1"/>
    <property type="molecule type" value="Genomic_DNA"/>
</dbReference>
<keyword evidence="3 8" id="KW-0812">Transmembrane</keyword>
<sequence length="732" mass="77124">MGAERDGRAGRGPGTVARRAIRTTLAACGSFYLFLYGLDQPVAATYALFGVVSMAALSHIPGTGRQRAAVMLRTTPAIWLLVTAGTFLAVRTWTAVAGMLLIGFVLAFVAAAGPRAAGATPGLQLLYIMPSFPPYAPDTLGQRLLGVTLGLVLLVLAELFVLPEPRGPTYRQRAAEAGMVAVRCADELGRAPYTLSAATVAAVHEAGESLRPLRTDEADRPAGPGLRDRALAHTGLAVRTLLGRMQHLPPPPPGKAPLKPGADLLDAVGRAAAATAALLSGTGRTNDEALTLRRLREEAADRAEHERQGLTAARGRRRAALLEVADAAVAYADASELAVRGRRARIPGGTDSVRFWYAGQGAPLLWWHRLWAHAGPRSVYFQNAVRIALALGAARTVAGVESLPHGFWAMLAVLSLTRTTAAQTRATVRQALTGTLLGALLAAGVLALVGGRTTVYAVVLPVVMVVAFRVGPVRGVGWAQGMFTLVVSFVFAQLAPVTWRLAEVRIMDVIIGSMIGVVFGLLAWPRGAQAELHRAVAELLEREAETVERTTAAVVAGVPGATPDDRALQRALSLAESAYAQRQGEPRAPAQGAPDWQAAMMTGHHVLWGSRRLLARSGPVLDPVHRDRLGGRTSELVAAMYAASRRARSEPPAATAGWLPARAADAAAPSTAGQQSPEAGAGGEWPYPDTPESVAPSRYFGALAWLESLAVDVERVLEPCRAPSGEGEESRK</sequence>
<feature type="transmembrane region" description="Helical" evidence="8">
    <location>
        <begin position="505"/>
        <end position="524"/>
    </location>
</feature>
<evidence type="ECO:0000256" key="7">
    <source>
        <dbReference type="SAM" id="MobiDB-lite"/>
    </source>
</evidence>
<evidence type="ECO:0000313" key="11">
    <source>
        <dbReference type="Proteomes" id="UP001057738"/>
    </source>
</evidence>
<evidence type="ECO:0000259" key="9">
    <source>
        <dbReference type="Pfam" id="PF13515"/>
    </source>
</evidence>
<evidence type="ECO:0000256" key="1">
    <source>
        <dbReference type="ARBA" id="ARBA00004651"/>
    </source>
</evidence>
<evidence type="ECO:0000256" key="6">
    <source>
        <dbReference type="ARBA" id="ARBA00043993"/>
    </source>
</evidence>
<feature type="domain" description="Integral membrane bound transporter" evidence="9">
    <location>
        <begin position="397"/>
        <end position="519"/>
    </location>
</feature>
<comment type="similarity">
    <text evidence="6">Belongs to the YccS/YhfK family.</text>
</comment>
<evidence type="ECO:0000313" key="10">
    <source>
        <dbReference type="EMBL" id="UUY50552.1"/>
    </source>
</evidence>
<evidence type="ECO:0000256" key="8">
    <source>
        <dbReference type="SAM" id="Phobius"/>
    </source>
</evidence>
<dbReference type="GeneID" id="95577171"/>
<feature type="transmembrane region" description="Helical" evidence="8">
    <location>
        <begin position="478"/>
        <end position="499"/>
    </location>
</feature>
<evidence type="ECO:0000256" key="2">
    <source>
        <dbReference type="ARBA" id="ARBA00022475"/>
    </source>
</evidence>
<feature type="compositionally biased region" description="Low complexity" evidence="7">
    <location>
        <begin position="662"/>
        <end position="672"/>
    </location>
</feature>
<keyword evidence="2" id="KW-1003">Cell membrane</keyword>
<feature type="transmembrane region" description="Helical" evidence="8">
    <location>
        <begin position="76"/>
        <end position="109"/>
    </location>
</feature>
<keyword evidence="11" id="KW-1185">Reference proteome</keyword>
<dbReference type="Proteomes" id="UP001057738">
    <property type="component" value="Chromosome"/>
</dbReference>
<feature type="transmembrane region" description="Helical" evidence="8">
    <location>
        <begin position="431"/>
        <end position="449"/>
    </location>
</feature>
<gene>
    <name evidence="10" type="ORF">NRK68_26990</name>
</gene>
<organism evidence="10 11">
    <name type="scientific">Streptomyces yangpuensis</name>
    <dbReference type="NCBI Taxonomy" id="1648182"/>
    <lineage>
        <taxon>Bacteria</taxon>
        <taxon>Bacillati</taxon>
        <taxon>Actinomycetota</taxon>
        <taxon>Actinomycetes</taxon>
        <taxon>Kitasatosporales</taxon>
        <taxon>Streptomycetaceae</taxon>
        <taxon>Streptomyces</taxon>
    </lineage>
</organism>
<keyword evidence="4 8" id="KW-1133">Transmembrane helix</keyword>
<protein>
    <submittedName>
        <fullName evidence="10">FUSC family protein</fullName>
    </submittedName>
</protein>
<accession>A0ABY5Q311</accession>
<dbReference type="PANTHER" id="PTHR30509">
    <property type="entry name" value="P-HYDROXYBENZOIC ACID EFFLUX PUMP SUBUNIT-RELATED"/>
    <property type="match status" value="1"/>
</dbReference>
<dbReference type="Pfam" id="PF13515">
    <property type="entry name" value="FUSC_2"/>
    <property type="match status" value="1"/>
</dbReference>